<evidence type="ECO:0000256" key="2">
    <source>
        <dbReference type="ARBA" id="ARBA00009592"/>
    </source>
</evidence>
<keyword evidence="15" id="KW-1185">Reference proteome</keyword>
<evidence type="ECO:0000256" key="9">
    <source>
        <dbReference type="ARBA" id="ARBA00023136"/>
    </source>
</evidence>
<keyword evidence="8 12" id="KW-1133">Transmembrane helix</keyword>
<evidence type="ECO:0000256" key="1">
    <source>
        <dbReference type="ARBA" id="ARBA00004251"/>
    </source>
</evidence>
<dbReference type="SUPFAM" id="SSF52058">
    <property type="entry name" value="L domain-like"/>
    <property type="match status" value="3"/>
</dbReference>
<keyword evidence="4" id="KW-0433">Leucine-rich repeat</keyword>
<evidence type="ECO:0000256" key="4">
    <source>
        <dbReference type="ARBA" id="ARBA00022614"/>
    </source>
</evidence>
<feature type="domain" description="Leucine-rich repeat-containing N-terminal plant-type" evidence="13">
    <location>
        <begin position="33"/>
        <end position="74"/>
    </location>
</feature>
<name>A0AAN9EP16_CROPI</name>
<protein>
    <recommendedName>
        <fullName evidence="13">Leucine-rich repeat-containing N-terminal plant-type domain-containing protein</fullName>
    </recommendedName>
</protein>
<evidence type="ECO:0000313" key="15">
    <source>
        <dbReference type="Proteomes" id="UP001372338"/>
    </source>
</evidence>
<evidence type="ECO:0000259" key="13">
    <source>
        <dbReference type="Pfam" id="PF08263"/>
    </source>
</evidence>
<dbReference type="GO" id="GO:0005886">
    <property type="term" value="C:plasma membrane"/>
    <property type="evidence" value="ECO:0007669"/>
    <property type="project" value="UniProtKB-SubCell"/>
</dbReference>
<gene>
    <name evidence="14" type="ORF">RIF29_26788</name>
</gene>
<dbReference type="Proteomes" id="UP001372338">
    <property type="component" value="Unassembled WGS sequence"/>
</dbReference>
<dbReference type="PRINTS" id="PR00019">
    <property type="entry name" value="LEURICHRPT"/>
</dbReference>
<dbReference type="InterPro" id="IPR003591">
    <property type="entry name" value="Leu-rich_rpt_typical-subtyp"/>
</dbReference>
<reference evidence="14 15" key="1">
    <citation type="submission" date="2024-01" db="EMBL/GenBank/DDBJ databases">
        <title>The genomes of 5 underutilized Papilionoideae crops provide insights into root nodulation and disease resistanc.</title>
        <authorList>
            <person name="Yuan L."/>
        </authorList>
    </citation>
    <scope>NUCLEOTIDE SEQUENCE [LARGE SCALE GENOMIC DNA]</scope>
    <source>
        <strain evidence="14">ZHUSHIDOU_FW_LH</strain>
        <tissue evidence="14">Leaf</tissue>
    </source>
</reference>
<evidence type="ECO:0000256" key="12">
    <source>
        <dbReference type="SAM" id="Phobius"/>
    </source>
</evidence>
<sequence length="923" mass="103720">MKTQQFWWLSMITVYGLYLCNDIFVVSGLCVEDQQSLLIQLKNNFTFVPISFDKLVSWDKNKDSCCQWRGVTCNQEGHVTGIDLSGQRISGGLDSSSSLFGLQHLQVLSLASNNFSSVIPYGFNKLKNLSYLNLSSAGFVGQIPIEISQLTRLVTLDISSSSDLNNQHLKLVDLGKLVRNLTRIRQLYLDGISITAAQGEEWSNALLQLPSLQELSLSSCNLSGTILLFNVFKNLTHLDLSHNNLTGSIVHLEGLRKLVHIDLQGNALNGRIPLSLLTLPLRKKILLSNNSFEGQLDQFSNISSSNLETLDLSCNKLEGPIPVFIFHLRSLSVLQLASNKFNGTIHLDMFHRLENLTTLDLSYNNLSIDTNVTEVSYFPKLSNIKLVSCNLSKFPIFLRNQSILNSLDLSNNHIQGSIPKWIWQLYSLAQLNLSHNLLTKLEEPVQTRDLDFGFPTEHYFYVLDLHSNQLQGKLPVIPFFILYLDYSSNNFSSAIPSDISFYLGWTIYLSLSKNNLSGSIPESLCNATRLQLLDVSANRFEGSIPECLAKSEFLGVLNLRNNMLNGTIPDAFSESCALRTLDLHDNQLGGQIPVSLANCTSLQVLDLGKNHINDGFPCLLKKKLSSLRAMVLRENKFHGPIGCPKINGTWHKLQIVDLAFNNFSGLLPGKFFKTWEAMILDEDQGLSKFDHIQYRFVDFVQFYYDDSLTVISKSLQMKLVKILTAFTTIDFSSNNFKGPIPEELMNFKGLYSLNLSRNTFTGQIPSSIGNLKQLESLELSKNHFSGTIPTQLASLNFLSYLNLSFNQLTGKIPTGTQLQSFDASSFEGNVGLYGPPLTQSPHAFVPALSPPGRPHAIEWRILSVELGLVFGLGLVIGPLLFWKQWRQRYWKRVDRILCCIFPQLHHEYVSQGGQTYQVLRWGY</sequence>
<evidence type="ECO:0000256" key="10">
    <source>
        <dbReference type="ARBA" id="ARBA00023170"/>
    </source>
</evidence>
<dbReference type="FunFam" id="3.80.10.10:FF:000111">
    <property type="entry name" value="LRR receptor-like serine/threonine-protein kinase ERECTA"/>
    <property type="match status" value="1"/>
</dbReference>
<organism evidence="14 15">
    <name type="scientific">Crotalaria pallida</name>
    <name type="common">Smooth rattlebox</name>
    <name type="synonym">Crotalaria striata</name>
    <dbReference type="NCBI Taxonomy" id="3830"/>
    <lineage>
        <taxon>Eukaryota</taxon>
        <taxon>Viridiplantae</taxon>
        <taxon>Streptophyta</taxon>
        <taxon>Embryophyta</taxon>
        <taxon>Tracheophyta</taxon>
        <taxon>Spermatophyta</taxon>
        <taxon>Magnoliopsida</taxon>
        <taxon>eudicotyledons</taxon>
        <taxon>Gunneridae</taxon>
        <taxon>Pentapetalae</taxon>
        <taxon>rosids</taxon>
        <taxon>fabids</taxon>
        <taxon>Fabales</taxon>
        <taxon>Fabaceae</taxon>
        <taxon>Papilionoideae</taxon>
        <taxon>50 kb inversion clade</taxon>
        <taxon>genistoids sensu lato</taxon>
        <taxon>core genistoids</taxon>
        <taxon>Crotalarieae</taxon>
        <taxon>Crotalaria</taxon>
    </lineage>
</organism>
<keyword evidence="11" id="KW-0325">Glycoprotein</keyword>
<evidence type="ECO:0000256" key="5">
    <source>
        <dbReference type="ARBA" id="ARBA00022692"/>
    </source>
</evidence>
<feature type="transmembrane region" description="Helical" evidence="12">
    <location>
        <begin position="859"/>
        <end position="882"/>
    </location>
</feature>
<dbReference type="SMART" id="SM00365">
    <property type="entry name" value="LRR_SD22"/>
    <property type="match status" value="4"/>
</dbReference>
<dbReference type="Pfam" id="PF13855">
    <property type="entry name" value="LRR_8"/>
    <property type="match status" value="4"/>
</dbReference>
<dbReference type="PANTHER" id="PTHR48061">
    <property type="entry name" value="LEUCINE-RICH REPEAT RECEPTOR PROTEIN KINASE EMS1-LIKE-RELATED"/>
    <property type="match status" value="1"/>
</dbReference>
<dbReference type="PROSITE" id="PS51450">
    <property type="entry name" value="LRR"/>
    <property type="match status" value="3"/>
</dbReference>
<dbReference type="InterPro" id="IPR032675">
    <property type="entry name" value="LRR_dom_sf"/>
</dbReference>
<keyword evidence="6" id="KW-0732">Signal</keyword>
<dbReference type="SMART" id="SM00369">
    <property type="entry name" value="LRR_TYP"/>
    <property type="match status" value="7"/>
</dbReference>
<dbReference type="EMBL" id="JAYWIO010000005">
    <property type="protein sequence ID" value="KAK7260599.1"/>
    <property type="molecule type" value="Genomic_DNA"/>
</dbReference>
<keyword evidence="9 12" id="KW-0472">Membrane</keyword>
<dbReference type="FunFam" id="3.80.10.10:FF:000095">
    <property type="entry name" value="LRR receptor-like serine/threonine-protein kinase GSO1"/>
    <property type="match status" value="1"/>
</dbReference>
<dbReference type="AlphaFoldDB" id="A0AAN9EP16"/>
<keyword evidence="5 12" id="KW-0812">Transmembrane</keyword>
<evidence type="ECO:0000313" key="14">
    <source>
        <dbReference type="EMBL" id="KAK7260599.1"/>
    </source>
</evidence>
<keyword evidence="10" id="KW-0675">Receptor</keyword>
<dbReference type="Gene3D" id="3.80.10.10">
    <property type="entry name" value="Ribonuclease Inhibitor"/>
    <property type="match status" value="4"/>
</dbReference>
<comment type="caution">
    <text evidence="14">The sequence shown here is derived from an EMBL/GenBank/DDBJ whole genome shotgun (WGS) entry which is preliminary data.</text>
</comment>
<keyword evidence="3" id="KW-1003">Cell membrane</keyword>
<feature type="transmembrane region" description="Helical" evidence="12">
    <location>
        <begin position="7"/>
        <end position="29"/>
    </location>
</feature>
<dbReference type="InterPro" id="IPR013210">
    <property type="entry name" value="LRR_N_plant-typ"/>
</dbReference>
<evidence type="ECO:0000256" key="6">
    <source>
        <dbReference type="ARBA" id="ARBA00022729"/>
    </source>
</evidence>
<evidence type="ECO:0000256" key="8">
    <source>
        <dbReference type="ARBA" id="ARBA00022989"/>
    </source>
</evidence>
<comment type="subcellular location">
    <subcellularLocation>
        <location evidence="1">Cell membrane</location>
        <topology evidence="1">Single-pass type I membrane protein</topology>
    </subcellularLocation>
</comment>
<proteinExistence type="inferred from homology"/>
<evidence type="ECO:0000256" key="3">
    <source>
        <dbReference type="ARBA" id="ARBA00022475"/>
    </source>
</evidence>
<dbReference type="Pfam" id="PF08263">
    <property type="entry name" value="LRRNT_2"/>
    <property type="match status" value="1"/>
</dbReference>
<evidence type="ECO:0000256" key="11">
    <source>
        <dbReference type="ARBA" id="ARBA00023180"/>
    </source>
</evidence>
<dbReference type="InterPro" id="IPR001611">
    <property type="entry name" value="Leu-rich_rpt"/>
</dbReference>
<accession>A0AAN9EP16</accession>
<dbReference type="InterPro" id="IPR046956">
    <property type="entry name" value="RLP23-like"/>
</dbReference>
<keyword evidence="7" id="KW-0677">Repeat</keyword>
<comment type="similarity">
    <text evidence="2">Belongs to the RLP family.</text>
</comment>
<dbReference type="PANTHER" id="PTHR48061:SF49">
    <property type="entry name" value="DISEASE RESISTANCE FAMILY PROTEIN_LRR PROTEIN"/>
    <property type="match status" value="1"/>
</dbReference>
<evidence type="ECO:0000256" key="7">
    <source>
        <dbReference type="ARBA" id="ARBA00022737"/>
    </source>
</evidence>
<dbReference type="Pfam" id="PF00560">
    <property type="entry name" value="LRR_1"/>
    <property type="match status" value="5"/>
</dbReference>